<feature type="domain" description="Cadherin" evidence="5">
    <location>
        <begin position="213"/>
        <end position="299"/>
    </location>
</feature>
<dbReference type="SMART" id="SM00112">
    <property type="entry name" value="CA"/>
    <property type="match status" value="3"/>
</dbReference>
<feature type="domain" description="Cadherin" evidence="5">
    <location>
        <begin position="300"/>
        <end position="399"/>
    </location>
</feature>
<dbReference type="GO" id="GO:0005509">
    <property type="term" value="F:calcium ion binding"/>
    <property type="evidence" value="ECO:0007669"/>
    <property type="project" value="UniProtKB-UniRule"/>
</dbReference>
<dbReference type="InterPro" id="IPR015919">
    <property type="entry name" value="Cadherin-like_sf"/>
</dbReference>
<dbReference type="PRINTS" id="PR00205">
    <property type="entry name" value="CADHERIN"/>
</dbReference>
<dbReference type="PANTHER" id="PTHR24026">
    <property type="entry name" value="FAT ATYPICAL CADHERIN-RELATED"/>
    <property type="match status" value="1"/>
</dbReference>
<accession>A0AA88YJ47</accession>
<evidence type="ECO:0000256" key="2">
    <source>
        <dbReference type="ARBA" id="ARBA00022989"/>
    </source>
</evidence>
<dbReference type="SUPFAM" id="SSF49313">
    <property type="entry name" value="Cadherin-like"/>
    <property type="match status" value="2"/>
</dbReference>
<keyword evidence="2 4" id="KW-1133">Transmembrane helix</keyword>
<organism evidence="6 7">
    <name type="scientific">Pinctada imbricata</name>
    <name type="common">Atlantic pearl-oyster</name>
    <name type="synonym">Pinctada martensii</name>
    <dbReference type="NCBI Taxonomy" id="66713"/>
    <lineage>
        <taxon>Eukaryota</taxon>
        <taxon>Metazoa</taxon>
        <taxon>Spiralia</taxon>
        <taxon>Lophotrochozoa</taxon>
        <taxon>Mollusca</taxon>
        <taxon>Bivalvia</taxon>
        <taxon>Autobranchia</taxon>
        <taxon>Pteriomorphia</taxon>
        <taxon>Pterioida</taxon>
        <taxon>Pterioidea</taxon>
        <taxon>Pteriidae</taxon>
        <taxon>Pinctada</taxon>
    </lineage>
</organism>
<keyword evidence="1 4" id="KW-0812">Transmembrane</keyword>
<keyword evidence="7" id="KW-1185">Reference proteome</keyword>
<evidence type="ECO:0000313" key="7">
    <source>
        <dbReference type="Proteomes" id="UP001186944"/>
    </source>
</evidence>
<dbReference type="InterPro" id="IPR002126">
    <property type="entry name" value="Cadherin-like_dom"/>
</dbReference>
<evidence type="ECO:0000256" key="3">
    <source>
        <dbReference type="PROSITE-ProRule" id="PRU00043"/>
    </source>
</evidence>
<evidence type="ECO:0000259" key="5">
    <source>
        <dbReference type="PROSITE" id="PS50268"/>
    </source>
</evidence>
<gene>
    <name evidence="6" type="ORF">FSP39_022808</name>
</gene>
<dbReference type="EMBL" id="VSWD01000003">
    <property type="protein sequence ID" value="KAK3106573.1"/>
    <property type="molecule type" value="Genomic_DNA"/>
</dbReference>
<evidence type="ECO:0000256" key="1">
    <source>
        <dbReference type="ARBA" id="ARBA00022692"/>
    </source>
</evidence>
<dbReference type="PANTHER" id="PTHR24026:SF126">
    <property type="entry name" value="PROTOCADHERIN FAT 4"/>
    <property type="match status" value="1"/>
</dbReference>
<dbReference type="GO" id="GO:0005886">
    <property type="term" value="C:plasma membrane"/>
    <property type="evidence" value="ECO:0007669"/>
    <property type="project" value="UniProtKB-SubCell"/>
</dbReference>
<keyword evidence="4" id="KW-0472">Membrane</keyword>
<proteinExistence type="predicted"/>
<evidence type="ECO:0000313" key="6">
    <source>
        <dbReference type="EMBL" id="KAK3106573.1"/>
    </source>
</evidence>
<sequence>PQFLNLPASVDIHEATSVETLLYNISVIDQSGNDTVSCSISSTTPTSAPFIVKYRTGTSATISVSSVTAVGTVIYEVNASDAEGDPLSYSIQGCGSCAVQITQGGQIILRTSIASVQQYSYAFYIRVADGTTTSQEVLAVIINAGAVTLIEAVDYESNLTQFAITFDVTDGKNAATPGTLTINVLDINEPPEFERTIYYTTHDECCNGREFSVAGFTVTDPDGDTFHYDFAPGGDDHHRFQISATTGRIRYQVDYDIDSPTNMPADLVFIIGAVDARGQTGTTSLIVTITDRAEHSPEFAESLYTTTIYNDHQVSSAVFYVSATDKDYGPTCNALTYILFGQTDYFAISNDGLIRTTTPLESIVNDTVLSFVVQATDGCGSSTNVSVEVTIVPGTTTGFFDNTSNIAYFVGGLAGAGLVILGISFVIFRMVKHGYVFRKESCFQRKSNGNHTE</sequence>
<keyword evidence="3" id="KW-0106">Calcium</keyword>
<evidence type="ECO:0000256" key="4">
    <source>
        <dbReference type="SAM" id="Phobius"/>
    </source>
</evidence>
<protein>
    <recommendedName>
        <fullName evidence="5">Cadherin domain-containing protein</fullName>
    </recommendedName>
</protein>
<dbReference type="Proteomes" id="UP001186944">
    <property type="component" value="Unassembled WGS sequence"/>
</dbReference>
<dbReference type="PROSITE" id="PS50268">
    <property type="entry name" value="CADHERIN_2"/>
    <property type="match status" value="3"/>
</dbReference>
<feature type="domain" description="Cadherin" evidence="5">
    <location>
        <begin position="56"/>
        <end position="193"/>
    </location>
</feature>
<dbReference type="GO" id="GO:0007156">
    <property type="term" value="P:homophilic cell adhesion via plasma membrane adhesion molecules"/>
    <property type="evidence" value="ECO:0007669"/>
    <property type="project" value="InterPro"/>
</dbReference>
<comment type="caution">
    <text evidence="6">The sequence shown here is derived from an EMBL/GenBank/DDBJ whole genome shotgun (WGS) entry which is preliminary data.</text>
</comment>
<dbReference type="CDD" id="cd11304">
    <property type="entry name" value="Cadherin_repeat"/>
    <property type="match status" value="3"/>
</dbReference>
<dbReference type="Gene3D" id="2.60.40.60">
    <property type="entry name" value="Cadherins"/>
    <property type="match status" value="3"/>
</dbReference>
<name>A0AA88YJ47_PINIB</name>
<reference evidence="6" key="1">
    <citation type="submission" date="2019-08" db="EMBL/GenBank/DDBJ databases">
        <title>The improved chromosome-level genome for the pearl oyster Pinctada fucata martensii using PacBio sequencing and Hi-C.</title>
        <authorList>
            <person name="Zheng Z."/>
        </authorList>
    </citation>
    <scope>NUCLEOTIDE SEQUENCE</scope>
    <source>
        <strain evidence="6">ZZ-2019</strain>
        <tissue evidence="6">Adductor muscle</tissue>
    </source>
</reference>
<feature type="non-terminal residue" evidence="6">
    <location>
        <position position="1"/>
    </location>
</feature>
<dbReference type="AlphaFoldDB" id="A0AA88YJ47"/>
<feature type="transmembrane region" description="Helical" evidence="4">
    <location>
        <begin position="406"/>
        <end position="428"/>
    </location>
</feature>